<evidence type="ECO:0000313" key="1">
    <source>
        <dbReference type="EMBL" id="VDO35054.1"/>
    </source>
</evidence>
<dbReference type="STRING" id="6290.A0A0N4WD67"/>
<evidence type="ECO:0000313" key="2">
    <source>
        <dbReference type="Proteomes" id="UP000268014"/>
    </source>
</evidence>
<dbReference type="InterPro" id="IPR027844">
    <property type="entry name" value="INTS15"/>
</dbReference>
<dbReference type="OrthoDB" id="5861309at2759"/>
<accession>A0A0N4WD67</accession>
<dbReference type="OMA" id="LAVQYPC"/>
<sequence length="342" mass="39458">MNTFPVNRQMRRGGGPIHHGAPIPTSLGIAFPACVTEALIQVSKHVRLSSHGRSRPVLTKNNDLQLLIDNEIFCLTADRKGSRLSQLQEFTLINHLAHFFAERDEMNKYAYFEVLFLGREGESHVHEHRLRVLYRLASYALQFPVLQLYAQISLWLSKVGNSKPYAEELVAVLAEHYLKPSDSKIYEFLLPLETSCPEFTVFFVVYATRVLPINRPMAAVFASYINRNPGYFLKGFRDSPHLADIFRSEVFEKMLAYLLDIEVEPSEDRDAMNFHTAVMVLLDRWNSTIRKPLDISMLFDPKVRWSRFRCDALCIIGSKSLAACKMVINVRRFFPKTYNSYR</sequence>
<protein>
    <submittedName>
        <fullName evidence="3">RGS domain-containing protein</fullName>
    </submittedName>
</protein>
<reference evidence="1 2" key="2">
    <citation type="submission" date="2018-11" db="EMBL/GenBank/DDBJ databases">
        <authorList>
            <consortium name="Pathogen Informatics"/>
        </authorList>
    </citation>
    <scope>NUCLEOTIDE SEQUENCE [LARGE SCALE GENOMIC DNA]</scope>
    <source>
        <strain evidence="1 2">MHpl1</strain>
    </source>
</reference>
<evidence type="ECO:0000313" key="3">
    <source>
        <dbReference type="WBParaSite" id="HPLM_0000850801-mRNA-1"/>
    </source>
</evidence>
<dbReference type="Pfam" id="PF14964">
    <property type="entry name" value="INTS15"/>
    <property type="match status" value="1"/>
</dbReference>
<name>A0A0N4WD67_HAEPC</name>
<dbReference type="PANTHER" id="PTHR14540">
    <property type="entry name" value="INTEGRATOR COMPLEX SUBUNIT 15"/>
    <property type="match status" value="1"/>
</dbReference>
<dbReference type="AlphaFoldDB" id="A0A0N4WD67"/>
<dbReference type="EMBL" id="UZAF01016875">
    <property type="protein sequence ID" value="VDO35054.1"/>
    <property type="molecule type" value="Genomic_DNA"/>
</dbReference>
<reference evidence="3" key="1">
    <citation type="submission" date="2017-02" db="UniProtKB">
        <authorList>
            <consortium name="WormBaseParasite"/>
        </authorList>
    </citation>
    <scope>IDENTIFICATION</scope>
</reference>
<dbReference type="WBParaSite" id="HPLM_0000850801-mRNA-1">
    <property type="protein sequence ID" value="HPLM_0000850801-mRNA-1"/>
    <property type="gene ID" value="HPLM_0000850801"/>
</dbReference>
<dbReference type="PANTHER" id="PTHR14540:SF2">
    <property type="entry name" value="INTEGRATOR COMPLEX SUBUNIT 15"/>
    <property type="match status" value="1"/>
</dbReference>
<dbReference type="Proteomes" id="UP000268014">
    <property type="component" value="Unassembled WGS sequence"/>
</dbReference>
<proteinExistence type="predicted"/>
<keyword evidence="2" id="KW-1185">Reference proteome</keyword>
<organism evidence="3">
    <name type="scientific">Haemonchus placei</name>
    <name type="common">Barber's pole worm</name>
    <dbReference type="NCBI Taxonomy" id="6290"/>
    <lineage>
        <taxon>Eukaryota</taxon>
        <taxon>Metazoa</taxon>
        <taxon>Ecdysozoa</taxon>
        <taxon>Nematoda</taxon>
        <taxon>Chromadorea</taxon>
        <taxon>Rhabditida</taxon>
        <taxon>Rhabditina</taxon>
        <taxon>Rhabditomorpha</taxon>
        <taxon>Strongyloidea</taxon>
        <taxon>Trichostrongylidae</taxon>
        <taxon>Haemonchus</taxon>
    </lineage>
</organism>
<gene>
    <name evidence="1" type="ORF">HPLM_LOCUS8500</name>
</gene>